<accession>A0A377Q9P4</accession>
<proteinExistence type="predicted"/>
<evidence type="ECO:0000313" key="5">
    <source>
        <dbReference type="Proteomes" id="UP000295794"/>
    </source>
</evidence>
<dbReference type="OrthoDB" id="9810174at2"/>
<dbReference type="AlphaFoldDB" id="A0A377Q9P4"/>
<dbReference type="RefSeq" id="WP_115227626.1">
    <property type="nucleotide sequence ID" value="NZ_CAWOLO010000003.1"/>
</dbReference>
<protein>
    <submittedName>
        <fullName evidence="3">Tail-collar fiber protein</fullName>
    </submittedName>
</protein>
<reference evidence="3 5" key="2">
    <citation type="submission" date="2019-03" db="EMBL/GenBank/DDBJ databases">
        <title>Genomic Encyclopedia of Type Strains, Phase IV (KMG-IV): sequencing the most valuable type-strain genomes for metagenomic binning, comparative biology and taxonomic classification.</title>
        <authorList>
            <person name="Goeker M."/>
        </authorList>
    </citation>
    <scope>NUCLEOTIDE SEQUENCE [LARGE SCALE GENOMIC DNA]</scope>
    <source>
        <strain evidence="3 5">DSM 3764</strain>
    </source>
</reference>
<sequence length="702" mass="72935">MSYNTLLTALGAAEMISAQATGTLVPFTHLALGDGNGAAITPVESMTALTHEVHRVAITSVTPDAENPNWLVIEAVVPTTVGGWTIREVGLIGGNGAGNKLLAIGNFPDTYKPLLAQGSARDMLLRMIIQLGNASVVQLTIDPSVALVTAQSLINAINAHELKPDPHSQYLTQPEGDQRYRQKSEVIEATDMWLTGDATPHLPAEGGLRIYSMLGLNKITLDSRTATPNKLVLAIAQIGGTPTVESVDGVQVNFPLTLNQAPLNYCRIVNSSIPQGIWTGASYGRRSYLGYVAADSGKGAACGAIVMGNVSVLLTMVSDGMLMQAYATDTKMLGTALKVSQIQDEANARPQLIVGLFPLDATRFLFIGSIHSVVVTLTGLTITIGTIATVGVVGAEYYRAAGLLSGSTFLITGSVSNAVKARTISVSGSTITVNAAVQASYVSGSDQQRLVILSATSAILGSDQGVWALAINGATVRMSATITALAGCTSQVLCGGVTANTALVWGYDTTAPTSYKVAVATVTDVAVALGFVVSVAENTSSLPVPPPYVPYPENYHSATRLIRLTSSSFALAQAKLRHVSVSGTTVTVSDAVNPTASASNITKLPDGTLLLSDNSSTPGVKTFTATGGVIALGPVLFPTPTPKLSGHSLSDFAEKKLLGNVYYDYPLVGGSSTTTINTIFSLPGPASILLGDGNSFIFRDKY</sequence>
<dbReference type="Pfam" id="PF12571">
    <property type="entry name" value="Phage_tail_fib"/>
    <property type="match status" value="1"/>
</dbReference>
<dbReference type="Proteomes" id="UP000255108">
    <property type="component" value="Unassembled WGS sequence"/>
</dbReference>
<organism evidence="2 4">
    <name type="scientific">Iodobacter fluviatilis</name>
    <dbReference type="NCBI Taxonomy" id="537"/>
    <lineage>
        <taxon>Bacteria</taxon>
        <taxon>Pseudomonadati</taxon>
        <taxon>Pseudomonadota</taxon>
        <taxon>Betaproteobacteria</taxon>
        <taxon>Neisseriales</taxon>
        <taxon>Chitinibacteraceae</taxon>
        <taxon>Iodobacter</taxon>
    </lineage>
</organism>
<evidence type="ECO:0000313" key="3">
    <source>
        <dbReference type="EMBL" id="TCU88511.1"/>
    </source>
</evidence>
<dbReference type="PANTHER" id="PTHR35191:SF1">
    <property type="entry name" value="PROPHAGE SIDE TAIL FIBER PROTEIN HOMOLOG STFQ-RELATED"/>
    <property type="match status" value="1"/>
</dbReference>
<dbReference type="Proteomes" id="UP000295794">
    <property type="component" value="Unassembled WGS sequence"/>
</dbReference>
<evidence type="ECO:0000259" key="1">
    <source>
        <dbReference type="Pfam" id="PF12571"/>
    </source>
</evidence>
<feature type="domain" description="Phage tail fibre protein N-terminal" evidence="1">
    <location>
        <begin position="2"/>
        <end position="150"/>
    </location>
</feature>
<dbReference type="EMBL" id="UGHR01000001">
    <property type="protein sequence ID" value="STQ91418.1"/>
    <property type="molecule type" value="Genomic_DNA"/>
</dbReference>
<dbReference type="InterPro" id="IPR051934">
    <property type="entry name" value="Phage_Tail_Fiber_Structural"/>
</dbReference>
<keyword evidence="5" id="KW-1185">Reference proteome</keyword>
<evidence type="ECO:0000313" key="4">
    <source>
        <dbReference type="Proteomes" id="UP000255108"/>
    </source>
</evidence>
<name>A0A377Q9P4_9NEIS</name>
<dbReference type="EMBL" id="SMBT01000003">
    <property type="protein sequence ID" value="TCU88511.1"/>
    <property type="molecule type" value="Genomic_DNA"/>
</dbReference>
<evidence type="ECO:0000313" key="2">
    <source>
        <dbReference type="EMBL" id="STQ91418.1"/>
    </source>
</evidence>
<dbReference type="PANTHER" id="PTHR35191">
    <property type="entry name" value="PROPHAGE SIDE TAIL FIBER PROTEIN HOMOLOG STFQ-RELATED"/>
    <property type="match status" value="1"/>
</dbReference>
<dbReference type="InterPro" id="IPR022225">
    <property type="entry name" value="Phage_tail_fibre_N"/>
</dbReference>
<gene>
    <name evidence="3" type="ORF">EV682_10395</name>
    <name evidence="2" type="ORF">NCTC11159_02490</name>
</gene>
<reference evidence="2 4" key="1">
    <citation type="submission" date="2018-06" db="EMBL/GenBank/DDBJ databases">
        <authorList>
            <consortium name="Pathogen Informatics"/>
            <person name="Doyle S."/>
        </authorList>
    </citation>
    <scope>NUCLEOTIDE SEQUENCE [LARGE SCALE GENOMIC DNA]</scope>
    <source>
        <strain evidence="2 4">NCTC11159</strain>
    </source>
</reference>